<dbReference type="Proteomes" id="UP001139028">
    <property type="component" value="Unassembled WGS sequence"/>
</dbReference>
<dbReference type="AlphaFoldDB" id="A0A9X2ENF0"/>
<evidence type="ECO:0000256" key="5">
    <source>
        <dbReference type="ARBA" id="ARBA00022989"/>
    </source>
</evidence>
<comment type="similarity">
    <text evidence="2">Belongs to the CPA3 antiporters (TC 2.A.63) subunit B family.</text>
</comment>
<dbReference type="PANTHER" id="PTHR33932">
    <property type="entry name" value="NA(+)/H(+) ANTIPORTER SUBUNIT B"/>
    <property type="match status" value="1"/>
</dbReference>
<sequence>MNSIILQTATRVLVALILVFSVYMLLRGHNYPGGGFIAGLIAASAFALFAMAWGMEAAQSALRIPPGNLAVSGVALAGLSGLMAIFYGDGPFSGQWLTLIGAKEEDGIVISNVLFFDIGVYLTVLGAVLTLIFALEEAS</sequence>
<dbReference type="EMBL" id="JALBWM010000063">
    <property type="protein sequence ID" value="MCO1335432.1"/>
    <property type="molecule type" value="Genomic_DNA"/>
</dbReference>
<dbReference type="NCBIfam" id="NF009163">
    <property type="entry name" value="PRK12509.1"/>
    <property type="match status" value="1"/>
</dbReference>
<evidence type="ECO:0000259" key="8">
    <source>
        <dbReference type="Pfam" id="PF04039"/>
    </source>
</evidence>
<dbReference type="Pfam" id="PF04039">
    <property type="entry name" value="MnhB"/>
    <property type="match status" value="1"/>
</dbReference>
<reference evidence="9" key="1">
    <citation type="journal article" date="2022" name="Arch. Microbiol.">
        <title>Microbulbifer okhotskensis sp. nov., isolated from a deep bottom sediment of the Okhotsk Sea.</title>
        <authorList>
            <person name="Romanenko L."/>
            <person name="Kurilenko V."/>
            <person name="Otstavnykh N."/>
            <person name="Velansky P."/>
            <person name="Isaeva M."/>
            <person name="Mikhailov V."/>
        </authorList>
    </citation>
    <scope>NUCLEOTIDE SEQUENCE</scope>
    <source>
        <strain evidence="9">OS29</strain>
    </source>
</reference>
<dbReference type="InterPro" id="IPR007182">
    <property type="entry name" value="MnhB"/>
</dbReference>
<organism evidence="9 10">
    <name type="scientific">Microbulbifer okhotskensis</name>
    <dbReference type="NCBI Taxonomy" id="2926617"/>
    <lineage>
        <taxon>Bacteria</taxon>
        <taxon>Pseudomonadati</taxon>
        <taxon>Pseudomonadota</taxon>
        <taxon>Gammaproteobacteria</taxon>
        <taxon>Cellvibrionales</taxon>
        <taxon>Microbulbiferaceae</taxon>
        <taxon>Microbulbifer</taxon>
    </lineage>
</organism>
<keyword evidence="6 7" id="KW-0472">Membrane</keyword>
<dbReference type="GO" id="GO:0005886">
    <property type="term" value="C:plasma membrane"/>
    <property type="evidence" value="ECO:0007669"/>
    <property type="project" value="UniProtKB-SubCell"/>
</dbReference>
<keyword evidence="3" id="KW-1003">Cell membrane</keyword>
<evidence type="ECO:0000313" key="10">
    <source>
        <dbReference type="Proteomes" id="UP001139028"/>
    </source>
</evidence>
<evidence type="ECO:0000256" key="6">
    <source>
        <dbReference type="ARBA" id="ARBA00023136"/>
    </source>
</evidence>
<evidence type="ECO:0000256" key="2">
    <source>
        <dbReference type="ARBA" id="ARBA00009425"/>
    </source>
</evidence>
<keyword evidence="4 7" id="KW-0812">Transmembrane</keyword>
<proteinExistence type="inferred from homology"/>
<dbReference type="PANTHER" id="PTHR33932:SF4">
    <property type="entry name" value="NA(+)_H(+) ANTIPORTER SUBUNIT B"/>
    <property type="match status" value="1"/>
</dbReference>
<feature type="transmembrane region" description="Helical" evidence="7">
    <location>
        <begin position="108"/>
        <end position="135"/>
    </location>
</feature>
<feature type="transmembrane region" description="Helical" evidence="7">
    <location>
        <begin position="67"/>
        <end position="88"/>
    </location>
</feature>
<evidence type="ECO:0000256" key="3">
    <source>
        <dbReference type="ARBA" id="ARBA00022475"/>
    </source>
</evidence>
<comment type="caution">
    <text evidence="9">The sequence shown here is derived from an EMBL/GenBank/DDBJ whole genome shotgun (WGS) entry which is preliminary data.</text>
</comment>
<keyword evidence="10" id="KW-1185">Reference proteome</keyword>
<name>A0A9X2ENF0_9GAMM</name>
<feature type="transmembrane region" description="Helical" evidence="7">
    <location>
        <begin position="12"/>
        <end position="29"/>
    </location>
</feature>
<feature type="domain" description="Na+/H+ antiporter MnhB subunit-related protein" evidence="8">
    <location>
        <begin position="5"/>
        <end position="130"/>
    </location>
</feature>
<evidence type="ECO:0000256" key="4">
    <source>
        <dbReference type="ARBA" id="ARBA00022692"/>
    </source>
</evidence>
<gene>
    <name evidence="9" type="ORF">MO867_13925</name>
</gene>
<evidence type="ECO:0000256" key="7">
    <source>
        <dbReference type="SAM" id="Phobius"/>
    </source>
</evidence>
<dbReference type="RefSeq" id="WP_252469872.1">
    <property type="nucleotide sequence ID" value="NZ_JALBWM010000063.1"/>
</dbReference>
<comment type="subcellular location">
    <subcellularLocation>
        <location evidence="1">Cell membrane</location>
        <topology evidence="1">Multi-pass membrane protein</topology>
    </subcellularLocation>
</comment>
<accession>A0A9X2ENF0</accession>
<dbReference type="InterPro" id="IPR050622">
    <property type="entry name" value="CPA3_antiporter_subunitB"/>
</dbReference>
<keyword evidence="5 7" id="KW-1133">Transmembrane helix</keyword>
<protein>
    <submittedName>
        <fullName evidence="9">Na+/H+ antiporter subunit B</fullName>
    </submittedName>
</protein>
<evidence type="ECO:0000313" key="9">
    <source>
        <dbReference type="EMBL" id="MCO1335432.1"/>
    </source>
</evidence>
<feature type="transmembrane region" description="Helical" evidence="7">
    <location>
        <begin position="35"/>
        <end position="55"/>
    </location>
</feature>
<evidence type="ECO:0000256" key="1">
    <source>
        <dbReference type="ARBA" id="ARBA00004651"/>
    </source>
</evidence>